<organism evidence="1 2">
    <name type="scientific">Trichonephila clavipes</name>
    <name type="common">Golden silk orbweaver</name>
    <name type="synonym">Nephila clavipes</name>
    <dbReference type="NCBI Taxonomy" id="2585209"/>
    <lineage>
        <taxon>Eukaryota</taxon>
        <taxon>Metazoa</taxon>
        <taxon>Ecdysozoa</taxon>
        <taxon>Arthropoda</taxon>
        <taxon>Chelicerata</taxon>
        <taxon>Arachnida</taxon>
        <taxon>Araneae</taxon>
        <taxon>Araneomorphae</taxon>
        <taxon>Entelegynae</taxon>
        <taxon>Araneoidea</taxon>
        <taxon>Nephilidae</taxon>
        <taxon>Trichonephila</taxon>
    </lineage>
</organism>
<comment type="caution">
    <text evidence="1">The sequence shown here is derived from an EMBL/GenBank/DDBJ whole genome shotgun (WGS) entry which is preliminary data.</text>
</comment>
<evidence type="ECO:0000313" key="1">
    <source>
        <dbReference type="EMBL" id="GFY23735.1"/>
    </source>
</evidence>
<reference evidence="1" key="1">
    <citation type="submission" date="2020-08" db="EMBL/GenBank/DDBJ databases">
        <title>Multicomponent nature underlies the extraordinary mechanical properties of spider dragline silk.</title>
        <authorList>
            <person name="Kono N."/>
            <person name="Nakamura H."/>
            <person name="Mori M."/>
            <person name="Yoshida Y."/>
            <person name="Ohtoshi R."/>
            <person name="Malay A.D."/>
            <person name="Moran D.A.P."/>
            <person name="Tomita M."/>
            <person name="Numata K."/>
            <person name="Arakawa K."/>
        </authorList>
    </citation>
    <scope>NUCLEOTIDE SEQUENCE</scope>
</reference>
<accession>A0A8X6VWH2</accession>
<dbReference type="Proteomes" id="UP000887159">
    <property type="component" value="Unassembled WGS sequence"/>
</dbReference>
<sequence>MTVSVREYYNHKKMQMIDYDVEVSCAVQSCIHQHQGTQCSPEKHSLRHNSTNIRLKSRPLAGRIRKLMLFALYSDSAVLHNGDGNKIYWAELFFPRPQMTGPQQAPFTLYL</sequence>
<protein>
    <submittedName>
        <fullName evidence="1">Uncharacterized protein</fullName>
    </submittedName>
</protein>
<evidence type="ECO:0000313" key="2">
    <source>
        <dbReference type="Proteomes" id="UP000887159"/>
    </source>
</evidence>
<dbReference type="EMBL" id="BMAU01021366">
    <property type="protein sequence ID" value="GFY23735.1"/>
    <property type="molecule type" value="Genomic_DNA"/>
</dbReference>
<gene>
    <name evidence="1" type="primary">AVEN_218510_1</name>
    <name evidence="1" type="ORF">TNCV_1630171</name>
</gene>
<name>A0A8X6VWH2_TRICX</name>
<dbReference type="AlphaFoldDB" id="A0A8X6VWH2"/>
<proteinExistence type="predicted"/>
<keyword evidence="2" id="KW-1185">Reference proteome</keyword>